<organism evidence="1 2">
    <name type="scientific">Datura stramonium</name>
    <name type="common">Jimsonweed</name>
    <name type="synonym">Common thornapple</name>
    <dbReference type="NCBI Taxonomy" id="4076"/>
    <lineage>
        <taxon>Eukaryota</taxon>
        <taxon>Viridiplantae</taxon>
        <taxon>Streptophyta</taxon>
        <taxon>Embryophyta</taxon>
        <taxon>Tracheophyta</taxon>
        <taxon>Spermatophyta</taxon>
        <taxon>Magnoliopsida</taxon>
        <taxon>eudicotyledons</taxon>
        <taxon>Gunneridae</taxon>
        <taxon>Pentapetalae</taxon>
        <taxon>asterids</taxon>
        <taxon>lamiids</taxon>
        <taxon>Solanales</taxon>
        <taxon>Solanaceae</taxon>
        <taxon>Solanoideae</taxon>
        <taxon>Datureae</taxon>
        <taxon>Datura</taxon>
    </lineage>
</organism>
<gene>
    <name evidence="1" type="ORF">HAX54_017442</name>
</gene>
<accession>A0ABS8UKR1</accession>
<proteinExistence type="predicted"/>
<evidence type="ECO:0000313" key="2">
    <source>
        <dbReference type="Proteomes" id="UP000823775"/>
    </source>
</evidence>
<evidence type="ECO:0000313" key="1">
    <source>
        <dbReference type="EMBL" id="MCD9559483.1"/>
    </source>
</evidence>
<reference evidence="1 2" key="1">
    <citation type="journal article" date="2021" name="BMC Genomics">
        <title>Datura genome reveals duplications of psychoactive alkaloid biosynthetic genes and high mutation rate following tissue culture.</title>
        <authorList>
            <person name="Rajewski A."/>
            <person name="Carter-House D."/>
            <person name="Stajich J."/>
            <person name="Litt A."/>
        </authorList>
    </citation>
    <scope>NUCLEOTIDE SEQUENCE [LARGE SCALE GENOMIC DNA]</scope>
    <source>
        <strain evidence="1">AR-01</strain>
    </source>
</reference>
<protein>
    <submittedName>
        <fullName evidence="1">Uncharacterized protein</fullName>
    </submittedName>
</protein>
<dbReference type="Proteomes" id="UP000823775">
    <property type="component" value="Unassembled WGS sequence"/>
</dbReference>
<sequence>MRGSVSHWGFSSALSSVMDMILQDNVSAIRRIERKATSDDPGSIGEPASLGRNWADVFLLAPHGEALVSTDEMPVKDKSMAVEYSLSP</sequence>
<name>A0ABS8UKR1_DATST</name>
<dbReference type="EMBL" id="JACEIK010002155">
    <property type="protein sequence ID" value="MCD9559483.1"/>
    <property type="molecule type" value="Genomic_DNA"/>
</dbReference>
<comment type="caution">
    <text evidence="1">The sequence shown here is derived from an EMBL/GenBank/DDBJ whole genome shotgun (WGS) entry which is preliminary data.</text>
</comment>
<keyword evidence="2" id="KW-1185">Reference proteome</keyword>